<evidence type="ECO:0000256" key="2">
    <source>
        <dbReference type="SAM" id="SignalP"/>
    </source>
</evidence>
<dbReference type="Proteomes" id="UP000048926">
    <property type="component" value="Unassembled WGS sequence"/>
</dbReference>
<dbReference type="InterPro" id="IPR001638">
    <property type="entry name" value="Solute-binding_3/MltF_N"/>
</dbReference>
<dbReference type="AlphaFoldDB" id="A0A0M6XY25"/>
<accession>A0A0M6XY25</accession>
<evidence type="ECO:0000313" key="5">
    <source>
        <dbReference type="Proteomes" id="UP000048926"/>
    </source>
</evidence>
<dbReference type="RefSeq" id="WP_055653542.1">
    <property type="nucleotide sequence ID" value="NZ_CXST01000001.1"/>
</dbReference>
<dbReference type="Pfam" id="PF00497">
    <property type="entry name" value="SBP_bac_3"/>
    <property type="match status" value="1"/>
</dbReference>
<protein>
    <submittedName>
        <fullName evidence="4">Bacterial extracellular solute-binding proteins, family 3</fullName>
    </submittedName>
</protein>
<dbReference type="EMBL" id="CXST01000001">
    <property type="protein sequence ID" value="CTQ41690.1"/>
    <property type="molecule type" value="Genomic_DNA"/>
</dbReference>
<feature type="signal peptide" evidence="2">
    <location>
        <begin position="1"/>
        <end position="29"/>
    </location>
</feature>
<dbReference type="SUPFAM" id="SSF53850">
    <property type="entry name" value="Periplasmic binding protein-like II"/>
    <property type="match status" value="1"/>
</dbReference>
<sequence length="268" mass="29564">MSVFNHFRKRILVSGLACLALTLSSAARADTNDCSSVKVNGSSVWYPISMRQEADVGLNGVFPDLAIEIFSALDLPLVMGPDLPWKRLLTLLEHGQIDVLAGAYLTDERLAKFGVSLPVMHEDVGVFVRTSLDIRPASLEDLAGLRGVAPFGASFGEEFETYAAAKLSIDRQPFDDFKTNMYLLAENKADYLVIARRDGEMMIQEAGVEGKVEVLPWSAAVNTVHFLFSRATPCIRMLESFDEELQRRRESGELNKLIEGYTLPTGDG</sequence>
<organism evidence="4 5">
    <name type="scientific">Roseibium aggregatum</name>
    <dbReference type="NCBI Taxonomy" id="187304"/>
    <lineage>
        <taxon>Bacteria</taxon>
        <taxon>Pseudomonadati</taxon>
        <taxon>Pseudomonadota</taxon>
        <taxon>Alphaproteobacteria</taxon>
        <taxon>Hyphomicrobiales</taxon>
        <taxon>Stappiaceae</taxon>
        <taxon>Roseibium</taxon>
    </lineage>
</organism>
<dbReference type="PANTHER" id="PTHR35936:SF6">
    <property type="entry name" value="AMINO ACID ABC TRANSPORTER SUBSTRATE-BINDING PAAT FAMILY PROTEIN"/>
    <property type="match status" value="1"/>
</dbReference>
<proteinExistence type="predicted"/>
<dbReference type="STRING" id="187304.B0E33_01080"/>
<evidence type="ECO:0000259" key="3">
    <source>
        <dbReference type="Pfam" id="PF00497"/>
    </source>
</evidence>
<keyword evidence="1 2" id="KW-0732">Signal</keyword>
<dbReference type="PANTHER" id="PTHR35936">
    <property type="entry name" value="MEMBRANE-BOUND LYTIC MUREIN TRANSGLYCOSYLASE F"/>
    <property type="match status" value="1"/>
</dbReference>
<gene>
    <name evidence="4" type="ORF">LAL4801_00109</name>
</gene>
<name>A0A0M6XY25_9HYPH</name>
<feature type="domain" description="Solute-binding protein family 3/N-terminal" evidence="3">
    <location>
        <begin position="43"/>
        <end position="261"/>
    </location>
</feature>
<dbReference type="Gene3D" id="3.40.190.10">
    <property type="entry name" value="Periplasmic binding protein-like II"/>
    <property type="match status" value="2"/>
</dbReference>
<keyword evidence="5" id="KW-1185">Reference proteome</keyword>
<evidence type="ECO:0000313" key="4">
    <source>
        <dbReference type="EMBL" id="CTQ41690.1"/>
    </source>
</evidence>
<evidence type="ECO:0000256" key="1">
    <source>
        <dbReference type="ARBA" id="ARBA00022729"/>
    </source>
</evidence>
<feature type="chain" id="PRO_5005807191" evidence="2">
    <location>
        <begin position="30"/>
        <end position="268"/>
    </location>
</feature>
<reference evidence="5" key="1">
    <citation type="submission" date="2015-07" db="EMBL/GenBank/DDBJ databases">
        <authorList>
            <person name="Rodrigo-Torres Lidia"/>
            <person name="Arahal R.David."/>
        </authorList>
    </citation>
    <scope>NUCLEOTIDE SEQUENCE [LARGE SCALE GENOMIC DNA]</scope>
    <source>
        <strain evidence="5">CECT 4801</strain>
    </source>
</reference>